<evidence type="ECO:0000313" key="1">
    <source>
        <dbReference type="EMBL" id="CAG8847142.1"/>
    </source>
</evidence>
<proteinExistence type="predicted"/>
<sequence>KGPGQTKVLLAKHIEVRQILLSAKMKRLYGHNWSLGSKLFIRIRVENG</sequence>
<keyword evidence="2" id="KW-1185">Reference proteome</keyword>
<comment type="caution">
    <text evidence="1">The sequence shown here is derived from an EMBL/GenBank/DDBJ whole genome shotgun (WGS) entry which is preliminary data.</text>
</comment>
<dbReference type="EMBL" id="CAJVQC010154471">
    <property type="protein sequence ID" value="CAG8847142.1"/>
    <property type="molecule type" value="Genomic_DNA"/>
</dbReference>
<feature type="non-terminal residue" evidence="1">
    <location>
        <position position="48"/>
    </location>
</feature>
<organism evidence="1 2">
    <name type="scientific">Racocetra persica</name>
    <dbReference type="NCBI Taxonomy" id="160502"/>
    <lineage>
        <taxon>Eukaryota</taxon>
        <taxon>Fungi</taxon>
        <taxon>Fungi incertae sedis</taxon>
        <taxon>Mucoromycota</taxon>
        <taxon>Glomeromycotina</taxon>
        <taxon>Glomeromycetes</taxon>
        <taxon>Diversisporales</taxon>
        <taxon>Gigasporaceae</taxon>
        <taxon>Racocetra</taxon>
    </lineage>
</organism>
<gene>
    <name evidence="1" type="ORF">RPERSI_LOCUS34494</name>
</gene>
<evidence type="ECO:0000313" key="2">
    <source>
        <dbReference type="Proteomes" id="UP000789920"/>
    </source>
</evidence>
<name>A0ACA9SRP9_9GLOM</name>
<accession>A0ACA9SRP9</accession>
<dbReference type="Proteomes" id="UP000789920">
    <property type="component" value="Unassembled WGS sequence"/>
</dbReference>
<feature type="non-terminal residue" evidence="1">
    <location>
        <position position="1"/>
    </location>
</feature>
<protein>
    <submittedName>
        <fullName evidence="1">7522_t:CDS:1</fullName>
    </submittedName>
</protein>
<reference evidence="1" key="1">
    <citation type="submission" date="2021-06" db="EMBL/GenBank/DDBJ databases">
        <authorList>
            <person name="Kallberg Y."/>
            <person name="Tangrot J."/>
            <person name="Rosling A."/>
        </authorList>
    </citation>
    <scope>NUCLEOTIDE SEQUENCE</scope>
    <source>
        <strain evidence="1">MA461A</strain>
    </source>
</reference>